<proteinExistence type="predicted"/>
<gene>
    <name evidence="1" type="ORF">NDU88_004233</name>
</gene>
<keyword evidence="2" id="KW-1185">Reference proteome</keyword>
<sequence>MAGERLQRSFVKSEALSQLRPVRKAVEGVAAAVWACSPPRRGRGWEEQVRCGRCWARGGVAQLVLGARCGSLLVEDTARKTRCVEGIVVVWGET</sequence>
<comment type="caution">
    <text evidence="1">The sequence shown here is derived from an EMBL/GenBank/DDBJ whole genome shotgun (WGS) entry which is preliminary data.</text>
</comment>
<protein>
    <submittedName>
        <fullName evidence="1">Uncharacterized protein</fullName>
    </submittedName>
</protein>
<reference evidence="1" key="1">
    <citation type="journal article" date="2022" name="bioRxiv">
        <title>Sequencing and chromosome-scale assembly of the giantPleurodeles waltlgenome.</title>
        <authorList>
            <person name="Brown T."/>
            <person name="Elewa A."/>
            <person name="Iarovenko S."/>
            <person name="Subramanian E."/>
            <person name="Araus A.J."/>
            <person name="Petzold A."/>
            <person name="Susuki M."/>
            <person name="Suzuki K.-i.T."/>
            <person name="Hayashi T."/>
            <person name="Toyoda A."/>
            <person name="Oliveira C."/>
            <person name="Osipova E."/>
            <person name="Leigh N.D."/>
            <person name="Simon A."/>
            <person name="Yun M.H."/>
        </authorList>
    </citation>
    <scope>NUCLEOTIDE SEQUENCE</scope>
    <source>
        <strain evidence="1">20211129_DDA</strain>
        <tissue evidence="1">Liver</tissue>
    </source>
</reference>
<dbReference type="Proteomes" id="UP001066276">
    <property type="component" value="Chromosome 6"/>
</dbReference>
<dbReference type="EMBL" id="JANPWB010000010">
    <property type="protein sequence ID" value="KAJ1137837.1"/>
    <property type="molecule type" value="Genomic_DNA"/>
</dbReference>
<evidence type="ECO:0000313" key="2">
    <source>
        <dbReference type="Proteomes" id="UP001066276"/>
    </source>
</evidence>
<accession>A0AAV7QEV4</accession>
<dbReference type="AlphaFoldDB" id="A0AAV7QEV4"/>
<evidence type="ECO:0000313" key="1">
    <source>
        <dbReference type="EMBL" id="KAJ1137837.1"/>
    </source>
</evidence>
<name>A0AAV7QEV4_PLEWA</name>
<organism evidence="1 2">
    <name type="scientific">Pleurodeles waltl</name>
    <name type="common">Iberian ribbed newt</name>
    <dbReference type="NCBI Taxonomy" id="8319"/>
    <lineage>
        <taxon>Eukaryota</taxon>
        <taxon>Metazoa</taxon>
        <taxon>Chordata</taxon>
        <taxon>Craniata</taxon>
        <taxon>Vertebrata</taxon>
        <taxon>Euteleostomi</taxon>
        <taxon>Amphibia</taxon>
        <taxon>Batrachia</taxon>
        <taxon>Caudata</taxon>
        <taxon>Salamandroidea</taxon>
        <taxon>Salamandridae</taxon>
        <taxon>Pleurodelinae</taxon>
        <taxon>Pleurodeles</taxon>
    </lineage>
</organism>